<dbReference type="EMBL" id="JAAZSQ010000022">
    <property type="protein sequence ID" value="NKX56335.1"/>
    <property type="molecule type" value="Genomic_DNA"/>
</dbReference>
<feature type="domain" description="FAD-dependent urate hydroxylase HpyO/Asp monooxygenase CreE-like FAD/NAD(P)-binding" evidence="1">
    <location>
        <begin position="10"/>
        <end position="193"/>
    </location>
</feature>
<dbReference type="Gene3D" id="3.50.50.60">
    <property type="entry name" value="FAD/NAD(P)-binding domain"/>
    <property type="match status" value="1"/>
</dbReference>
<organism evidence="2 3">
    <name type="scientific">Arthrobacter mobilis</name>
    <dbReference type="NCBI Taxonomy" id="2724944"/>
    <lineage>
        <taxon>Bacteria</taxon>
        <taxon>Bacillati</taxon>
        <taxon>Actinomycetota</taxon>
        <taxon>Actinomycetes</taxon>
        <taxon>Micrococcales</taxon>
        <taxon>Micrococcaceae</taxon>
        <taxon>Arthrobacter</taxon>
    </lineage>
</organism>
<evidence type="ECO:0000259" key="1">
    <source>
        <dbReference type="Pfam" id="PF13454"/>
    </source>
</evidence>
<dbReference type="RefSeq" id="WP_168488520.1">
    <property type="nucleotide sequence ID" value="NZ_JAAZSQ010000022.1"/>
</dbReference>
<comment type="caution">
    <text evidence="2">The sequence shown here is derived from an EMBL/GenBank/DDBJ whole genome shotgun (WGS) entry which is preliminary data.</text>
</comment>
<dbReference type="PANTHER" id="PTHR40254:SF1">
    <property type="entry name" value="BLR0577 PROTEIN"/>
    <property type="match status" value="1"/>
</dbReference>
<dbReference type="Proteomes" id="UP000544090">
    <property type="component" value="Unassembled WGS sequence"/>
</dbReference>
<dbReference type="InterPro" id="IPR038732">
    <property type="entry name" value="HpyO/CreE_NAD-binding"/>
</dbReference>
<dbReference type="InterPro" id="IPR036188">
    <property type="entry name" value="FAD/NAD-bd_sf"/>
</dbReference>
<evidence type="ECO:0000313" key="3">
    <source>
        <dbReference type="Proteomes" id="UP000544090"/>
    </source>
</evidence>
<protein>
    <submittedName>
        <fullName evidence="2">FAD/NAD(P)-binding protein</fullName>
    </submittedName>
</protein>
<dbReference type="SUPFAM" id="SSF51905">
    <property type="entry name" value="FAD/NAD(P)-binding domain"/>
    <property type="match status" value="1"/>
</dbReference>
<dbReference type="AlphaFoldDB" id="A0A7X6K721"/>
<sequence length="653" mass="69519">MEQRAGYRVAIVGAGPRGTSVLERLLANLRLRGDGPGLQVHLIDPYPPGSGHVWQPGQPRTFLMNTPSLFPTVVPSAGPSADGLEAEPVAGTAFDIWRQAVAAGTIGAVPAADRQEAAALAPADFASRALYGRYLEWTFARLAAEAGQGPGRVQLSVHAADAVHLAGSGGGWRLALADGGTVAADAVVLALGHLPTALNTEQQALQDAAARHGLQYQPPNVPADVDWNRIPAGRTVLVRGMGLNFFDVVAQLTEGRGGTFKPGADWRLAYEPSGREPLIVAGSRRGTPYRAKAVLDSYLPASLQLRYFTRSAAAALYGNGIQPGFDHDLWPLLHRDVLRTYYGTLARVEPGIIKGHPHQFLAGLDDLLALDAAPGSRVLLDRVRAYVAEFIPEARRLEVEALARPFGGRNFPSGQAYREAMLEYLDEDAAGSALGEDDPLKMAIGALNAGRSLLKELVADGGLTEASWQSELRGWFEPLVEGLASGPPPQRIRQLAALARAGIVEFVGPDPHFEVDPDTGRFRAFSPWVAESVHEGAYLVEAMMPANRVGRTLSPLLRRVLEDGLGRPRLMLGVEGGPVETSGLDVTRPPYRLVGVNGQVTEGVYVLGLQLSSVQWGTAIAAEAGASVHAGGRTLKDADDIARDILDRAAKRP</sequence>
<dbReference type="InterPro" id="IPR052189">
    <property type="entry name" value="L-asp_N-monooxygenase_NS-form"/>
</dbReference>
<dbReference type="Pfam" id="PF13454">
    <property type="entry name" value="NAD_binding_9"/>
    <property type="match status" value="1"/>
</dbReference>
<gene>
    <name evidence="2" type="ORF">HGG74_17750</name>
</gene>
<accession>A0A7X6K721</accession>
<name>A0A7X6K721_9MICC</name>
<reference evidence="2 3" key="1">
    <citation type="submission" date="2020-04" db="EMBL/GenBank/DDBJ databases">
        <title>Arthrobacter sp. nov.</title>
        <authorList>
            <person name="Liu S."/>
        </authorList>
    </citation>
    <scope>NUCLEOTIDE SEQUENCE [LARGE SCALE GENOMIC DNA]</scope>
    <source>
        <strain evidence="2 3">E918</strain>
    </source>
</reference>
<dbReference type="PANTHER" id="PTHR40254">
    <property type="entry name" value="BLR0577 PROTEIN"/>
    <property type="match status" value="1"/>
</dbReference>
<proteinExistence type="predicted"/>
<evidence type="ECO:0000313" key="2">
    <source>
        <dbReference type="EMBL" id="NKX56335.1"/>
    </source>
</evidence>
<keyword evidence="3" id="KW-1185">Reference proteome</keyword>